<dbReference type="RefSeq" id="WP_055426174.1">
    <property type="nucleotide sequence ID" value="NZ_FCOR01000014.1"/>
</dbReference>
<accession>A0A0X3APC9</accession>
<keyword evidence="2" id="KW-1185">Reference proteome</keyword>
<proteinExistence type="predicted"/>
<dbReference type="STRING" id="1586267.GCA_001418685_01867"/>
<dbReference type="EMBL" id="FCOR01000014">
    <property type="protein sequence ID" value="CVK16999.1"/>
    <property type="molecule type" value="Genomic_DNA"/>
</dbReference>
<sequence>MKKILLISISLLVISCQGQKKQERQEKKINKQLFTESKDTIMEKFNIKEFNKHQKNGSWIYKKNNEEYFLRKVKDEYWLEISTKDNPFILRYNYFLSGKISKKGLYFSGNGFNKGIWIDYDEKGNIIKQTNYDAPYKNFPWEKVKFWLETRKVDLHDPLTQIDRDDFNNRPIWYLSWDTKEHDKYGNQIIQDVELDGKTGEVLKETTHTFGEYIPEEYKDKSDRVKKNNQETSEVYKTYKGKSYTQQEWEEFEQKLFEEYAGKHNLRTAIDIEKERYKKGGGFFLGEREVTD</sequence>
<evidence type="ECO:0008006" key="3">
    <source>
        <dbReference type="Google" id="ProtNLM"/>
    </source>
</evidence>
<evidence type="ECO:0000313" key="2">
    <source>
        <dbReference type="Proteomes" id="UP000182761"/>
    </source>
</evidence>
<organism evidence="1 2">
    <name type="scientific">Apibacter mensalis</name>
    <dbReference type="NCBI Taxonomy" id="1586267"/>
    <lineage>
        <taxon>Bacteria</taxon>
        <taxon>Pseudomonadati</taxon>
        <taxon>Bacteroidota</taxon>
        <taxon>Flavobacteriia</taxon>
        <taxon>Flavobacteriales</taxon>
        <taxon>Weeksellaceae</taxon>
        <taxon>Apibacter</taxon>
    </lineage>
</organism>
<name>A0A0X3APC9_9FLAO</name>
<reference evidence="1 2" key="1">
    <citation type="submission" date="2016-01" db="EMBL/GenBank/DDBJ databases">
        <authorList>
            <person name="McClelland M."/>
            <person name="Jain A."/>
            <person name="Saraogi P."/>
            <person name="Mendelson R."/>
            <person name="Westerman R."/>
            <person name="SanMiguel P."/>
            <person name="Csonka L."/>
        </authorList>
    </citation>
    <scope>NUCLEOTIDE SEQUENCE [LARGE SCALE GENOMIC DNA]</scope>
    <source>
        <strain evidence="1 2">R-53146</strain>
    </source>
</reference>
<protein>
    <recommendedName>
        <fullName evidence="3">MORN repeat variant</fullName>
    </recommendedName>
</protein>
<evidence type="ECO:0000313" key="1">
    <source>
        <dbReference type="EMBL" id="CVK16999.1"/>
    </source>
</evidence>
<dbReference type="PROSITE" id="PS51257">
    <property type="entry name" value="PROKAR_LIPOPROTEIN"/>
    <property type="match status" value="1"/>
</dbReference>
<dbReference type="AlphaFoldDB" id="A0A0X3APC9"/>
<dbReference type="Proteomes" id="UP000182761">
    <property type="component" value="Unassembled WGS sequence"/>
</dbReference>
<gene>
    <name evidence="1" type="ORF">Ga0061079_11413</name>
</gene>
<dbReference type="OrthoDB" id="1274094at2"/>